<evidence type="ECO:0000256" key="10">
    <source>
        <dbReference type="SAM" id="MobiDB-lite"/>
    </source>
</evidence>
<dbReference type="Pfam" id="PF05783">
    <property type="entry name" value="DLIC"/>
    <property type="match status" value="2"/>
</dbReference>
<gene>
    <name evidence="12" type="ORF">AB675_9698</name>
</gene>
<dbReference type="GO" id="GO:0000226">
    <property type="term" value="P:microtubule cytoskeleton organization"/>
    <property type="evidence" value="ECO:0007669"/>
    <property type="project" value="TreeGrafter"/>
</dbReference>
<feature type="compositionally biased region" description="Basic and acidic residues" evidence="10">
    <location>
        <begin position="815"/>
        <end position="839"/>
    </location>
</feature>
<keyword evidence="13" id="KW-1185">Reference proteome</keyword>
<dbReference type="Proteomes" id="UP000038010">
    <property type="component" value="Unassembled WGS sequence"/>
</dbReference>
<dbReference type="AlphaFoldDB" id="A0A0N1H7N3"/>
<keyword evidence="2" id="KW-0813">Transport</keyword>
<dbReference type="GeneID" id="28742136"/>
<dbReference type="RefSeq" id="XP_018002533.1">
    <property type="nucleotide sequence ID" value="XM_018150256.1"/>
</dbReference>
<evidence type="ECO:0000256" key="7">
    <source>
        <dbReference type="ARBA" id="ARBA00023017"/>
    </source>
</evidence>
<keyword evidence="4" id="KW-0493">Microtubule</keyword>
<protein>
    <submittedName>
        <fullName evidence="12">Cytoplasmic dynein 1 light intermediate chain 2</fullName>
    </submittedName>
</protein>
<comment type="subcellular location">
    <subcellularLocation>
        <location evidence="1">Cytoplasm</location>
        <location evidence="1">Cytoskeleton</location>
    </subcellularLocation>
</comment>
<feature type="compositionally biased region" description="Polar residues" evidence="10">
    <location>
        <begin position="329"/>
        <end position="340"/>
    </location>
</feature>
<evidence type="ECO:0000256" key="9">
    <source>
        <dbReference type="ARBA" id="ARBA00023212"/>
    </source>
</evidence>
<dbReference type="InterPro" id="IPR008467">
    <property type="entry name" value="Dynein1_light_intermed_chain"/>
</dbReference>
<keyword evidence="9" id="KW-0206">Cytoskeleton</keyword>
<dbReference type="InterPro" id="IPR022780">
    <property type="entry name" value="Dynein_light_int_chain"/>
</dbReference>
<feature type="region of interest" description="Disordered" evidence="10">
    <location>
        <begin position="857"/>
        <end position="908"/>
    </location>
</feature>
<evidence type="ECO:0000259" key="11">
    <source>
        <dbReference type="PROSITE" id="PS50056"/>
    </source>
</evidence>
<dbReference type="PROSITE" id="PS00383">
    <property type="entry name" value="TYR_PHOSPHATASE_1"/>
    <property type="match status" value="1"/>
</dbReference>
<dbReference type="GO" id="GO:0005524">
    <property type="term" value="F:ATP binding"/>
    <property type="evidence" value="ECO:0007669"/>
    <property type="project" value="UniProtKB-KW"/>
</dbReference>
<organism evidence="12 13">
    <name type="scientific">Cyphellophora attinorum</name>
    <dbReference type="NCBI Taxonomy" id="1664694"/>
    <lineage>
        <taxon>Eukaryota</taxon>
        <taxon>Fungi</taxon>
        <taxon>Dikarya</taxon>
        <taxon>Ascomycota</taxon>
        <taxon>Pezizomycotina</taxon>
        <taxon>Eurotiomycetes</taxon>
        <taxon>Chaetothyriomycetidae</taxon>
        <taxon>Chaetothyriales</taxon>
        <taxon>Cyphellophoraceae</taxon>
        <taxon>Cyphellophora</taxon>
    </lineage>
</organism>
<dbReference type="OrthoDB" id="27603at2759"/>
<dbReference type="GO" id="GO:0035974">
    <property type="term" value="C:meiotic spindle pole body"/>
    <property type="evidence" value="ECO:0007669"/>
    <property type="project" value="TreeGrafter"/>
</dbReference>
<proteinExistence type="predicted"/>
<dbReference type="SUPFAM" id="SSF52799">
    <property type="entry name" value="(Phosphotyrosine protein) phosphatases II"/>
    <property type="match status" value="1"/>
</dbReference>
<name>A0A0N1H7N3_9EURO</name>
<keyword evidence="3" id="KW-0963">Cytoplasm</keyword>
<dbReference type="Pfam" id="PF13350">
    <property type="entry name" value="Y_phosphatase3"/>
    <property type="match status" value="2"/>
</dbReference>
<dbReference type="STRING" id="1664694.A0A0N1H7N3"/>
<keyword evidence="5" id="KW-0547">Nucleotide-binding</keyword>
<feature type="compositionally biased region" description="Low complexity" evidence="10">
    <location>
        <begin position="881"/>
        <end position="897"/>
    </location>
</feature>
<dbReference type="GO" id="GO:0005868">
    <property type="term" value="C:cytoplasmic dynein complex"/>
    <property type="evidence" value="ECO:0007669"/>
    <property type="project" value="InterPro"/>
</dbReference>
<feature type="compositionally biased region" description="Basic and acidic residues" evidence="10">
    <location>
        <begin position="998"/>
        <end position="1007"/>
    </location>
</feature>
<dbReference type="EMBL" id="LFJN01000007">
    <property type="protein sequence ID" value="KPI42570.1"/>
    <property type="molecule type" value="Genomic_DNA"/>
</dbReference>
<feature type="region of interest" description="Disordered" evidence="10">
    <location>
        <begin position="320"/>
        <end position="340"/>
    </location>
</feature>
<evidence type="ECO:0000256" key="6">
    <source>
        <dbReference type="ARBA" id="ARBA00022840"/>
    </source>
</evidence>
<dbReference type="GO" id="GO:0005874">
    <property type="term" value="C:microtubule"/>
    <property type="evidence" value="ECO:0007669"/>
    <property type="project" value="UniProtKB-KW"/>
</dbReference>
<evidence type="ECO:0000313" key="13">
    <source>
        <dbReference type="Proteomes" id="UP000038010"/>
    </source>
</evidence>
<feature type="compositionally biased region" description="Basic and acidic residues" evidence="10">
    <location>
        <begin position="530"/>
        <end position="539"/>
    </location>
</feature>
<dbReference type="Gene3D" id="3.90.190.10">
    <property type="entry name" value="Protein tyrosine phosphatase superfamily"/>
    <property type="match status" value="3"/>
</dbReference>
<evidence type="ECO:0000256" key="3">
    <source>
        <dbReference type="ARBA" id="ARBA00022490"/>
    </source>
</evidence>
<feature type="region of interest" description="Disordered" evidence="10">
    <location>
        <begin position="518"/>
        <end position="539"/>
    </location>
</feature>
<evidence type="ECO:0000313" key="12">
    <source>
        <dbReference type="EMBL" id="KPI42570.1"/>
    </source>
</evidence>
<dbReference type="GO" id="GO:0007018">
    <property type="term" value="P:microtubule-based movement"/>
    <property type="evidence" value="ECO:0007669"/>
    <property type="project" value="InterPro"/>
</dbReference>
<feature type="region of interest" description="Disordered" evidence="10">
    <location>
        <begin position="395"/>
        <end position="423"/>
    </location>
</feature>
<dbReference type="PANTHER" id="PTHR12688">
    <property type="entry name" value="DYNEIN LIGHT INTERMEDIATE CHAIN"/>
    <property type="match status" value="1"/>
</dbReference>
<feature type="compositionally biased region" description="Polar residues" evidence="10">
    <location>
        <begin position="870"/>
        <end position="880"/>
    </location>
</feature>
<sequence>MSAFVRPSAPPRKSLRPVSKDGEKQQIWVPMLNNASKGKDLAEKQLLILGGSPEQQQEFLEHLNPAPSRIRFNDRQQSRKAPISNRYALGYTYHNVLDADQEDVLARLNIYMLSNPSAAFAPLLKPLFAPQTAKETLVTILLDWSDPFRWARQLRQWIRLLRRVIASLDDETKIALEENINDWKEKRVGVLQGPGEWDEALGVPLSVVCIQSEKSERLERDLGWHDEHFDFLTQWLRCVLLKHGASLVYTATFDPNNVRTLLHSSLSIHSLLKREVAKPNYIEREKILIPPNWDSWGKIRPLREGTDLEAISEAWTVEIQTSPEDEPNLDSSQPTTETDTAVSVYESTLPQPLAATATQQSTTQEDETPLATVQEFLASQLTILESLKADDEKAARKAASSTTSRRIATTGTSSITSSSDAGRMADQIGPYQINVNGIDFDAEEATRRLKEREAERNAAAAAAAVDDAPVQQTPVSRATATGSGVSTPTRRTGAAASGAGEEGKASNEAMSAFFQNLIKKDRRTPAGNRDGGERQPEHRRITYGRFLFPLQQLIKHKAVSNQGAPLPASFSAPSHGLNTPLNVHHPRLPHQTVHNRPLGQPPPTTPIRPEHGTLPPKDFVSSMPANLPTPPFIFVPGIPNFRDLGGYACPPPAQLHNTSIINTTGTAPRFQIRRNILFRCAHPTQLSTQGLMVLDHLGVTDIFDLRSEPELKKLSAPEPDAETPFLKAGEGWIEVPGITRHFTPVYQSEDYGPVALAKKLKWYTAPLDGKGDGEKDLSYSEGFVSAYRDIGTFAATGGSYAKILRQTIRAIDAEEQREKEVEAKVAADGAARRRPERPGRSQIRPVSAYADLNGILDHHERFPSPDPSKLSLNGRSSGTATPPTSTLSPQPQQQLQQPEDDGGDPIRTNGGLIFHCTAGKDRTGVLAALILYLCGVDMEDIAWEYAITEPGLGSWRRIFIDRISKSGMGSGGSGKPVEQQQQQQEPSSEPQAATFKEGYLDDDKEKSAPTANGSPDKVAPAPPTTAGGVAGAQTDVLTRAEAARICGSRAGNIRRFLTQVVDGEWGGVEAYLTGMIGLSQEEVERLKSGLVVRVDDEEGEDAMVRRRGIEGWTLEGGMDDDREG</sequence>
<feature type="region of interest" description="Disordered" evidence="10">
    <location>
        <begin position="1"/>
        <end position="23"/>
    </location>
</feature>
<keyword evidence="6" id="KW-0067">ATP-binding</keyword>
<dbReference type="PANTHER" id="PTHR12688:SF0">
    <property type="entry name" value="DYNEIN LIGHT INTERMEDIATE CHAIN"/>
    <property type="match status" value="1"/>
</dbReference>
<dbReference type="InterPro" id="IPR000387">
    <property type="entry name" value="Tyr_Pase_dom"/>
</dbReference>
<dbReference type="InterPro" id="IPR026893">
    <property type="entry name" value="Tyr/Ser_Pase_IphP-type"/>
</dbReference>
<comment type="caution">
    <text evidence="12">The sequence shown here is derived from an EMBL/GenBank/DDBJ whole genome shotgun (WGS) entry which is preliminary data.</text>
</comment>
<accession>A0A0N1H7N3</accession>
<evidence type="ECO:0000256" key="1">
    <source>
        <dbReference type="ARBA" id="ARBA00004245"/>
    </source>
</evidence>
<feature type="compositionally biased region" description="Polar residues" evidence="10">
    <location>
        <begin position="470"/>
        <end position="490"/>
    </location>
</feature>
<dbReference type="GO" id="GO:0045504">
    <property type="term" value="F:dynein heavy chain binding"/>
    <property type="evidence" value="ECO:0007669"/>
    <property type="project" value="TreeGrafter"/>
</dbReference>
<evidence type="ECO:0000256" key="5">
    <source>
        <dbReference type="ARBA" id="ARBA00022741"/>
    </source>
</evidence>
<feature type="compositionally biased region" description="Low complexity" evidence="10">
    <location>
        <begin position="397"/>
        <end position="422"/>
    </location>
</feature>
<dbReference type="VEuPathDB" id="FungiDB:AB675_9698"/>
<dbReference type="InterPro" id="IPR016130">
    <property type="entry name" value="Tyr_Pase_AS"/>
</dbReference>
<evidence type="ECO:0000256" key="8">
    <source>
        <dbReference type="ARBA" id="ARBA00023175"/>
    </source>
</evidence>
<feature type="domain" description="Tyrosine specific protein phosphatases" evidence="11">
    <location>
        <begin position="893"/>
        <end position="941"/>
    </location>
</feature>
<dbReference type="PROSITE" id="PS50056">
    <property type="entry name" value="TYR_PHOSPHATASE_2"/>
    <property type="match status" value="1"/>
</dbReference>
<feature type="region of interest" description="Disordered" evidence="10">
    <location>
        <begin position="966"/>
        <end position="1029"/>
    </location>
</feature>
<keyword evidence="8" id="KW-0505">Motor protein</keyword>
<feature type="compositionally biased region" description="Low complexity" evidence="10">
    <location>
        <begin position="978"/>
        <end position="991"/>
    </location>
</feature>
<dbReference type="InterPro" id="IPR029021">
    <property type="entry name" value="Prot-tyrosine_phosphatase-like"/>
</dbReference>
<reference evidence="12 13" key="1">
    <citation type="submission" date="2015-06" db="EMBL/GenBank/DDBJ databases">
        <title>Draft genome of the ant-associated black yeast Phialophora attae CBS 131958.</title>
        <authorList>
            <person name="Moreno L.F."/>
            <person name="Stielow B.J."/>
            <person name="de Hoog S."/>
            <person name="Vicente V.A."/>
            <person name="Weiss V.A."/>
            <person name="de Vries M."/>
            <person name="Cruz L.M."/>
            <person name="Souza E.M."/>
        </authorList>
    </citation>
    <scope>NUCLEOTIDE SEQUENCE [LARGE SCALE GENOMIC DNA]</scope>
    <source>
        <strain evidence="12 13">CBS 131958</strain>
    </source>
</reference>
<evidence type="ECO:0000256" key="4">
    <source>
        <dbReference type="ARBA" id="ARBA00022701"/>
    </source>
</evidence>
<dbReference type="GO" id="GO:0004721">
    <property type="term" value="F:phosphoprotein phosphatase activity"/>
    <property type="evidence" value="ECO:0007669"/>
    <property type="project" value="InterPro"/>
</dbReference>
<feature type="region of interest" description="Disordered" evidence="10">
    <location>
        <begin position="815"/>
        <end position="845"/>
    </location>
</feature>
<feature type="region of interest" description="Disordered" evidence="10">
    <location>
        <begin position="460"/>
        <end position="506"/>
    </location>
</feature>
<keyword evidence="7" id="KW-0243">Dynein</keyword>
<evidence type="ECO:0000256" key="2">
    <source>
        <dbReference type="ARBA" id="ARBA00022448"/>
    </source>
</evidence>